<dbReference type="PROSITE" id="PS00211">
    <property type="entry name" value="ABC_TRANSPORTER_1"/>
    <property type="match status" value="1"/>
</dbReference>
<dbReference type="Pfam" id="PF00005">
    <property type="entry name" value="ABC_tran"/>
    <property type="match status" value="1"/>
</dbReference>
<dbReference type="FunFam" id="3.40.50.300:FF:000134">
    <property type="entry name" value="Iron-enterobactin ABC transporter ATP-binding protein"/>
    <property type="match status" value="1"/>
</dbReference>
<evidence type="ECO:0000256" key="2">
    <source>
        <dbReference type="ARBA" id="ARBA00022741"/>
    </source>
</evidence>
<evidence type="ECO:0000313" key="6">
    <source>
        <dbReference type="Proteomes" id="UP000014408"/>
    </source>
</evidence>
<dbReference type="GO" id="GO:0005524">
    <property type="term" value="F:ATP binding"/>
    <property type="evidence" value="ECO:0007669"/>
    <property type="project" value="UniProtKB-KW"/>
</dbReference>
<keyword evidence="6" id="KW-1185">Reference proteome</keyword>
<dbReference type="InterPro" id="IPR027417">
    <property type="entry name" value="P-loop_NTPase"/>
</dbReference>
<dbReference type="PANTHER" id="PTHR42794:SF2">
    <property type="entry name" value="ABC TRANSPORTER ATP-BINDING PROTEIN"/>
    <property type="match status" value="1"/>
</dbReference>
<comment type="caution">
    <text evidence="5">The sequence shown here is derived from an EMBL/GenBank/DDBJ whole genome shotgun (WGS) entry which is preliminary data.</text>
</comment>
<reference evidence="5 6" key="1">
    <citation type="submission" date="2013-05" db="EMBL/GenBank/DDBJ databases">
        <title>The Genome Sequence of Corynebacterium pyruviciproducens 1773O (ATCC BAA-1742).</title>
        <authorList>
            <consortium name="The Broad Institute Genomics Platform"/>
            <person name="Earl A."/>
            <person name="Ward D."/>
            <person name="Feldgarden M."/>
            <person name="Gevers D."/>
            <person name="Tong J."/>
            <person name="Walker B."/>
            <person name="Young S."/>
            <person name="Zeng Q."/>
            <person name="Gargeya S."/>
            <person name="Fitzgerald M."/>
            <person name="Haas B."/>
            <person name="Abouelleil A."/>
            <person name="Allen A.W."/>
            <person name="Alvarado L."/>
            <person name="Arachchi H.M."/>
            <person name="Berlin A.M."/>
            <person name="Chapman S.B."/>
            <person name="Gainer-Dewar J."/>
            <person name="Goldberg J."/>
            <person name="Griggs A."/>
            <person name="Gujja S."/>
            <person name="Hansen M."/>
            <person name="Howarth C."/>
            <person name="Imamovic A."/>
            <person name="Ireland A."/>
            <person name="Larimer J."/>
            <person name="McCowan C."/>
            <person name="Murphy C."/>
            <person name="Pearson M."/>
            <person name="Poon T.W."/>
            <person name="Priest M."/>
            <person name="Roberts A."/>
            <person name="Saif S."/>
            <person name="Shea T."/>
            <person name="Sisk P."/>
            <person name="Sykes S."/>
            <person name="Wortman J."/>
            <person name="Nusbaum C."/>
            <person name="Birren B."/>
        </authorList>
    </citation>
    <scope>NUCLEOTIDE SEQUENCE [LARGE SCALE GENOMIC DNA]</scope>
    <source>
        <strain evidence="5 6">ATCC BAA-1742</strain>
    </source>
</reference>
<dbReference type="eggNOG" id="COG1120">
    <property type="taxonomic scope" value="Bacteria"/>
</dbReference>
<dbReference type="RefSeq" id="WP_016458081.1">
    <property type="nucleotide sequence ID" value="NZ_KE150446.1"/>
</dbReference>
<dbReference type="PATRIC" id="fig|1125779.3.peg.1299"/>
<dbReference type="InterPro" id="IPR017871">
    <property type="entry name" value="ABC_transporter-like_CS"/>
</dbReference>
<dbReference type="STRING" id="1125779.HMPREF1219_01326"/>
<dbReference type="EMBL" id="ATBY01000013">
    <property type="protein sequence ID" value="EPD69453.1"/>
    <property type="molecule type" value="Genomic_DNA"/>
</dbReference>
<dbReference type="InterPro" id="IPR003439">
    <property type="entry name" value="ABC_transporter-like_ATP-bd"/>
</dbReference>
<dbReference type="Proteomes" id="UP000014408">
    <property type="component" value="Unassembled WGS sequence"/>
</dbReference>
<evidence type="ECO:0000259" key="4">
    <source>
        <dbReference type="PROSITE" id="PS50893"/>
    </source>
</evidence>
<feature type="domain" description="ABC transporter" evidence="4">
    <location>
        <begin position="5"/>
        <end position="238"/>
    </location>
</feature>
<dbReference type="PANTHER" id="PTHR42794">
    <property type="entry name" value="HEMIN IMPORT ATP-BINDING PROTEIN HMUV"/>
    <property type="match status" value="1"/>
</dbReference>
<keyword evidence="1" id="KW-0813">Transport</keyword>
<dbReference type="InterPro" id="IPR003593">
    <property type="entry name" value="AAA+_ATPase"/>
</dbReference>
<keyword evidence="2" id="KW-0547">Nucleotide-binding</keyword>
<dbReference type="AlphaFoldDB" id="S2YYM2"/>
<dbReference type="PROSITE" id="PS50893">
    <property type="entry name" value="ABC_TRANSPORTER_2"/>
    <property type="match status" value="1"/>
</dbReference>
<evidence type="ECO:0000313" key="5">
    <source>
        <dbReference type="EMBL" id="EPD69453.1"/>
    </source>
</evidence>
<gene>
    <name evidence="5" type="ORF">HMPREF1219_01326</name>
</gene>
<dbReference type="SUPFAM" id="SSF52540">
    <property type="entry name" value="P-loop containing nucleoside triphosphate hydrolases"/>
    <property type="match status" value="1"/>
</dbReference>
<proteinExistence type="predicted"/>
<keyword evidence="3" id="KW-0067">ATP-binding</keyword>
<dbReference type="HOGENOM" id="CLU_000604_1_11_11"/>
<dbReference type="GO" id="GO:0016887">
    <property type="term" value="F:ATP hydrolysis activity"/>
    <property type="evidence" value="ECO:0007669"/>
    <property type="project" value="InterPro"/>
</dbReference>
<evidence type="ECO:0000256" key="3">
    <source>
        <dbReference type="ARBA" id="ARBA00022840"/>
    </source>
</evidence>
<accession>S2YYM2</accession>
<dbReference type="Gene3D" id="3.40.50.300">
    <property type="entry name" value="P-loop containing nucleotide triphosphate hydrolases"/>
    <property type="match status" value="1"/>
</dbReference>
<organism evidence="5 6">
    <name type="scientific">Corynebacterium pyruviciproducens ATCC BAA-1742</name>
    <dbReference type="NCBI Taxonomy" id="1125779"/>
    <lineage>
        <taxon>Bacteria</taxon>
        <taxon>Bacillati</taxon>
        <taxon>Actinomycetota</taxon>
        <taxon>Actinomycetes</taxon>
        <taxon>Mycobacteriales</taxon>
        <taxon>Corynebacteriaceae</taxon>
        <taxon>Corynebacterium</taxon>
    </lineage>
</organism>
<sequence length="258" mass="27596">MHHTLRADNITVDRGGTRVLDSVCFPAAHGETVGVVGPNGSGKSTLVGALYGAFPLQKGTVVYGGTPLAELTRRDVARTVAVVAQADEEGLPLPVRSAVALGRLPFRTNLVTPETPEDTARIEAALQATNLTGKIDRLTTQLSGGERQRVAIARALAQDTDFMLLDEPTNHLDLKNQLALLELIHSTGKTIVLVLHDLNLAARYCDRILVLNHGATVACGMPSDVLTPALIRDVFGVRATPIDVEGIRQFVFWAQTSP</sequence>
<name>S2YYM2_9CORY</name>
<protein>
    <recommendedName>
        <fullName evidence="4">ABC transporter domain-containing protein</fullName>
    </recommendedName>
</protein>
<dbReference type="CDD" id="cd03214">
    <property type="entry name" value="ABC_Iron-Siderophores_B12_Hemin"/>
    <property type="match status" value="1"/>
</dbReference>
<dbReference type="SMART" id="SM00382">
    <property type="entry name" value="AAA"/>
    <property type="match status" value="1"/>
</dbReference>
<evidence type="ECO:0000256" key="1">
    <source>
        <dbReference type="ARBA" id="ARBA00022448"/>
    </source>
</evidence>